<accession>A0ABX5LN50</accession>
<protein>
    <submittedName>
        <fullName evidence="4">Phosphate acetyl/butyryl transferase</fullName>
    </submittedName>
</protein>
<dbReference type="Pfam" id="PF01515">
    <property type="entry name" value="PTA_PTB"/>
    <property type="match status" value="1"/>
</dbReference>
<organism evidence="4 5">
    <name type="scientific">Hallerella porci</name>
    <dbReference type="NCBI Taxonomy" id="1945871"/>
    <lineage>
        <taxon>Bacteria</taxon>
        <taxon>Pseudomonadati</taxon>
        <taxon>Fibrobacterota</taxon>
        <taxon>Fibrobacteria</taxon>
        <taxon>Fibrobacterales</taxon>
        <taxon>Fibrobacteraceae</taxon>
        <taxon>Hallerella</taxon>
    </lineage>
</organism>
<dbReference type="InterPro" id="IPR002505">
    <property type="entry name" value="PTA_PTB"/>
</dbReference>
<feature type="domain" description="Phosphate acetyl/butaryl transferase" evidence="3">
    <location>
        <begin position="155"/>
        <end position="263"/>
    </location>
</feature>
<evidence type="ECO:0000256" key="1">
    <source>
        <dbReference type="ARBA" id="ARBA00022679"/>
    </source>
</evidence>
<keyword evidence="2" id="KW-0012">Acyltransferase</keyword>
<dbReference type="InterPro" id="IPR042113">
    <property type="entry name" value="P_AcTrfase_dom1"/>
</dbReference>
<dbReference type="SUPFAM" id="SSF53659">
    <property type="entry name" value="Isocitrate/Isopropylmalate dehydrogenase-like"/>
    <property type="match status" value="1"/>
</dbReference>
<proteinExistence type="predicted"/>
<dbReference type="PANTHER" id="PTHR43356">
    <property type="entry name" value="PHOSPHATE ACETYLTRANSFERASE"/>
    <property type="match status" value="1"/>
</dbReference>
<sequence>MVFVHGLDSDFEVWGVESTSNLKGSEKKNSVEFQQGLVKKYERGSAPDILARAQNIDNTEANINHNGIYFFQAPGDIRNGEWDEALPFWDNGNETNSQSRKLYKFLGEVLDDFCSGTPIDWKQTPELTVDIVAHSQGGLVVREMLRGLRADKGTNGSASSVRDAVKILHEKYPNYAVDGEMQASVALNKELRDNKYPFNTLKGKDVNTLIFPCLSSANITCKMLLEMGVGESIGPVQMGLKKPVHFTDADASVHDIFNLTVAAVIDAIVQEKKDAAK</sequence>
<dbReference type="Gene3D" id="3.40.50.10950">
    <property type="match status" value="1"/>
</dbReference>
<dbReference type="GO" id="GO:0016740">
    <property type="term" value="F:transferase activity"/>
    <property type="evidence" value="ECO:0007669"/>
    <property type="project" value="UniProtKB-KW"/>
</dbReference>
<evidence type="ECO:0000256" key="2">
    <source>
        <dbReference type="ARBA" id="ARBA00023315"/>
    </source>
</evidence>
<evidence type="ECO:0000259" key="3">
    <source>
        <dbReference type="Pfam" id="PF01515"/>
    </source>
</evidence>
<dbReference type="RefSeq" id="WP_233244483.1">
    <property type="nucleotide sequence ID" value="NZ_QGHD01000003.1"/>
</dbReference>
<name>A0ABX5LN50_9BACT</name>
<keyword evidence="1 4" id="KW-0808">Transferase</keyword>
<evidence type="ECO:0000313" key="4">
    <source>
        <dbReference type="EMBL" id="PWL03829.1"/>
    </source>
</evidence>
<keyword evidence="5" id="KW-1185">Reference proteome</keyword>
<dbReference type="Gene3D" id="3.40.50.10750">
    <property type="entry name" value="Isocitrate/Isopropylmalate dehydrogenase-like"/>
    <property type="match status" value="1"/>
</dbReference>
<dbReference type="PANTHER" id="PTHR43356:SF3">
    <property type="entry name" value="PHOSPHATE ACETYLTRANSFERASE"/>
    <property type="match status" value="1"/>
</dbReference>
<dbReference type="InterPro" id="IPR042112">
    <property type="entry name" value="P_AcTrfase_dom2"/>
</dbReference>
<dbReference type="Proteomes" id="UP000245523">
    <property type="component" value="Unassembled WGS sequence"/>
</dbReference>
<dbReference type="EMBL" id="QGHD01000003">
    <property type="protein sequence ID" value="PWL03829.1"/>
    <property type="molecule type" value="Genomic_DNA"/>
</dbReference>
<evidence type="ECO:0000313" key="5">
    <source>
        <dbReference type="Proteomes" id="UP000245523"/>
    </source>
</evidence>
<gene>
    <name evidence="4" type="ORF">B0H50_103126</name>
</gene>
<comment type="caution">
    <text evidence="4">The sequence shown here is derived from an EMBL/GenBank/DDBJ whole genome shotgun (WGS) entry which is preliminary data.</text>
</comment>
<dbReference type="InterPro" id="IPR050500">
    <property type="entry name" value="Phos_Acetyltrans/Butyryltrans"/>
</dbReference>
<reference evidence="4 5" key="1">
    <citation type="submission" date="2018-05" db="EMBL/GenBank/DDBJ databases">
        <title>Animal gut microbial communities from fecal samples from Wisconsin, USA.</title>
        <authorList>
            <person name="Neumann A."/>
        </authorList>
    </citation>
    <scope>NUCLEOTIDE SEQUENCE [LARGE SCALE GENOMIC DNA]</scope>
    <source>
        <strain evidence="4 5">UWS4</strain>
    </source>
</reference>